<evidence type="ECO:0000256" key="1">
    <source>
        <dbReference type="ARBA" id="ARBA00004123"/>
    </source>
</evidence>
<dbReference type="SMART" id="SM00353">
    <property type="entry name" value="HLH"/>
    <property type="match status" value="1"/>
</dbReference>
<dbReference type="GO" id="GO:0046983">
    <property type="term" value="F:protein dimerization activity"/>
    <property type="evidence" value="ECO:0007669"/>
    <property type="project" value="InterPro"/>
</dbReference>
<feature type="domain" description="BHLH" evidence="7">
    <location>
        <begin position="243"/>
        <end position="292"/>
    </location>
</feature>
<protein>
    <recommendedName>
        <fullName evidence="7">BHLH domain-containing protein</fullName>
    </recommendedName>
</protein>
<evidence type="ECO:0000256" key="6">
    <source>
        <dbReference type="SAM" id="MobiDB-lite"/>
    </source>
</evidence>
<keyword evidence="9" id="KW-1185">Reference proteome</keyword>
<dbReference type="AlphaFoldDB" id="A0A8J5M8V2"/>
<evidence type="ECO:0000256" key="3">
    <source>
        <dbReference type="ARBA" id="ARBA00023015"/>
    </source>
</evidence>
<evidence type="ECO:0000256" key="2">
    <source>
        <dbReference type="ARBA" id="ARBA00005510"/>
    </source>
</evidence>
<dbReference type="Gene3D" id="4.10.280.10">
    <property type="entry name" value="Helix-loop-helix DNA-binding domain"/>
    <property type="match status" value="1"/>
</dbReference>
<dbReference type="CDD" id="cd11393">
    <property type="entry name" value="bHLH_AtbHLH_like"/>
    <property type="match status" value="1"/>
</dbReference>
<organism evidence="8 9">
    <name type="scientific">Zingiber officinale</name>
    <name type="common">Ginger</name>
    <name type="synonym">Amomum zingiber</name>
    <dbReference type="NCBI Taxonomy" id="94328"/>
    <lineage>
        <taxon>Eukaryota</taxon>
        <taxon>Viridiplantae</taxon>
        <taxon>Streptophyta</taxon>
        <taxon>Embryophyta</taxon>
        <taxon>Tracheophyta</taxon>
        <taxon>Spermatophyta</taxon>
        <taxon>Magnoliopsida</taxon>
        <taxon>Liliopsida</taxon>
        <taxon>Zingiberales</taxon>
        <taxon>Zingiberaceae</taxon>
        <taxon>Zingiber</taxon>
    </lineage>
</organism>
<evidence type="ECO:0000313" key="8">
    <source>
        <dbReference type="EMBL" id="KAG6536672.1"/>
    </source>
</evidence>
<dbReference type="PROSITE" id="PS50888">
    <property type="entry name" value="BHLH"/>
    <property type="match status" value="1"/>
</dbReference>
<feature type="region of interest" description="Disordered" evidence="6">
    <location>
        <begin position="230"/>
        <end position="250"/>
    </location>
</feature>
<accession>A0A8J5M8V2</accession>
<dbReference type="EMBL" id="JACMSC010000001">
    <property type="protein sequence ID" value="KAG6536672.1"/>
    <property type="molecule type" value="Genomic_DNA"/>
</dbReference>
<dbReference type="InterPro" id="IPR036638">
    <property type="entry name" value="HLH_DNA-bd_sf"/>
</dbReference>
<reference evidence="8 9" key="1">
    <citation type="submission" date="2020-08" db="EMBL/GenBank/DDBJ databases">
        <title>Plant Genome Project.</title>
        <authorList>
            <person name="Zhang R.-G."/>
        </authorList>
    </citation>
    <scope>NUCLEOTIDE SEQUENCE [LARGE SCALE GENOMIC DNA]</scope>
    <source>
        <tissue evidence="8">Rhizome</tissue>
    </source>
</reference>
<dbReference type="InterPro" id="IPR011598">
    <property type="entry name" value="bHLH_dom"/>
</dbReference>
<gene>
    <name evidence="8" type="ORF">ZIOFF_001732</name>
</gene>
<sequence length="379" mass="41545">METSSILIAACRSGLPVIYCKTYGYNRNKLPGAVGFSRVVDVIVAKVPNNNASPSSSSTSLRFLQHLQQKVMASNGEKRLHVFHSTSVSSSGDRRKASINLPPSVDWAASAQQPVRFSHYRVNSSSTSRFLVSPASASDSNHHPVFLQRQPKLLVPKIEPLETDVVADSVSINGGGGSRGFLRIRSMESAPMLVKAIDVPQVLPSCNLIPTIESSRKRFQASSATSSANYWLRAPSPAPPTRRPSLRSSELSRLRRKKISDRIRIIESLMPWERRMDTGTLLEEAHKYVRFLEAQVAALRTMPDTAAFAAACVSSGRGGGLLALEQLNRQQMLRVLLNSPRVQERLYDKDLCVFSAEQMTELRRSAECGVPSAAAVDAS</sequence>
<dbReference type="GO" id="GO:0005634">
    <property type="term" value="C:nucleus"/>
    <property type="evidence" value="ECO:0007669"/>
    <property type="project" value="UniProtKB-SubCell"/>
</dbReference>
<keyword evidence="4" id="KW-0804">Transcription</keyword>
<comment type="subcellular location">
    <subcellularLocation>
        <location evidence="1">Nucleus</location>
    </subcellularLocation>
</comment>
<keyword evidence="5" id="KW-0539">Nucleus</keyword>
<proteinExistence type="inferred from homology"/>
<evidence type="ECO:0000256" key="5">
    <source>
        <dbReference type="ARBA" id="ARBA00023242"/>
    </source>
</evidence>
<dbReference type="SUPFAM" id="SSF47459">
    <property type="entry name" value="HLH, helix-loop-helix DNA-binding domain"/>
    <property type="match status" value="1"/>
</dbReference>
<dbReference type="Proteomes" id="UP000734854">
    <property type="component" value="Unassembled WGS sequence"/>
</dbReference>
<evidence type="ECO:0000313" key="9">
    <source>
        <dbReference type="Proteomes" id="UP000734854"/>
    </source>
</evidence>
<name>A0A8J5M8V2_ZINOF</name>
<evidence type="ECO:0000259" key="7">
    <source>
        <dbReference type="PROSITE" id="PS50888"/>
    </source>
</evidence>
<dbReference type="InterPro" id="IPR045843">
    <property type="entry name" value="IND-like"/>
</dbReference>
<dbReference type="PANTHER" id="PTHR45914">
    <property type="entry name" value="TRANSCRIPTION FACTOR HEC3-RELATED"/>
    <property type="match status" value="1"/>
</dbReference>
<dbReference type="InterPro" id="IPR045239">
    <property type="entry name" value="bHLH95_bHLH"/>
</dbReference>
<keyword evidence="3" id="KW-0805">Transcription regulation</keyword>
<comment type="caution">
    <text evidence="8">The sequence shown here is derived from an EMBL/GenBank/DDBJ whole genome shotgun (WGS) entry which is preliminary data.</text>
</comment>
<comment type="similarity">
    <text evidence="2">Belongs to the bHLH protein family.</text>
</comment>
<evidence type="ECO:0000256" key="4">
    <source>
        <dbReference type="ARBA" id="ARBA00023163"/>
    </source>
</evidence>
<dbReference type="PANTHER" id="PTHR45914:SF24">
    <property type="entry name" value="BHLH DOMAIN-CONTAINING PROTEIN"/>
    <property type="match status" value="1"/>
</dbReference>
<dbReference type="GO" id="GO:0003700">
    <property type="term" value="F:DNA-binding transcription factor activity"/>
    <property type="evidence" value="ECO:0007669"/>
    <property type="project" value="InterPro"/>
</dbReference>